<keyword evidence="5" id="KW-0223">Dioxygenase</keyword>
<dbReference type="PRINTS" id="PR00069">
    <property type="entry name" value="ALDKETRDTASE"/>
</dbReference>
<dbReference type="PROSITE" id="PS51471">
    <property type="entry name" value="FE2OG_OXY"/>
    <property type="match status" value="1"/>
</dbReference>
<name>A0A542E132_9MICO</name>
<dbReference type="RefSeq" id="WP_342778049.1">
    <property type="nucleotide sequence ID" value="NZ_BAAAPR010000005.1"/>
</dbReference>
<dbReference type="Pfam" id="PF00248">
    <property type="entry name" value="Aldo_ket_red"/>
    <property type="match status" value="1"/>
</dbReference>
<dbReference type="InterPro" id="IPR020471">
    <property type="entry name" value="AKR"/>
</dbReference>
<dbReference type="CDD" id="cd19088">
    <property type="entry name" value="AKR_AKR13B1"/>
    <property type="match status" value="1"/>
</dbReference>
<dbReference type="InterPro" id="IPR023210">
    <property type="entry name" value="NADP_OxRdtase_dom"/>
</dbReference>
<dbReference type="GO" id="GO:0005737">
    <property type="term" value="C:cytoplasm"/>
    <property type="evidence" value="ECO:0007669"/>
    <property type="project" value="TreeGrafter"/>
</dbReference>
<dbReference type="InterPro" id="IPR044861">
    <property type="entry name" value="IPNS-like_FE2OG_OXY"/>
</dbReference>
<dbReference type="PANTHER" id="PTHR43625:SF40">
    <property type="entry name" value="ALDO-KETO REDUCTASE YAKC [NADP(+)]"/>
    <property type="match status" value="1"/>
</dbReference>
<proteinExistence type="predicted"/>
<dbReference type="Pfam" id="PF14226">
    <property type="entry name" value="DIOX_N"/>
    <property type="match status" value="1"/>
</dbReference>
<dbReference type="SUPFAM" id="SSF51430">
    <property type="entry name" value="NAD(P)-linked oxidoreductase"/>
    <property type="match status" value="1"/>
</dbReference>
<comment type="pathway">
    <text evidence="1">Antibiotic biosynthesis.</text>
</comment>
<evidence type="ECO:0000313" key="5">
    <source>
        <dbReference type="EMBL" id="TQJ09053.1"/>
    </source>
</evidence>
<evidence type="ECO:0000256" key="1">
    <source>
        <dbReference type="ARBA" id="ARBA00004792"/>
    </source>
</evidence>
<comment type="caution">
    <text evidence="5">The sequence shown here is derived from an EMBL/GenBank/DDBJ whole genome shotgun (WGS) entry which is preliminary data.</text>
</comment>
<dbReference type="InterPro" id="IPR026992">
    <property type="entry name" value="DIOX_N"/>
</dbReference>
<dbReference type="GO" id="GO:0051213">
    <property type="term" value="F:dioxygenase activity"/>
    <property type="evidence" value="ECO:0007669"/>
    <property type="project" value="UniProtKB-KW"/>
</dbReference>
<dbReference type="Gene3D" id="2.60.120.330">
    <property type="entry name" value="B-lactam Antibiotic, Isopenicillin N Synthase, Chain"/>
    <property type="match status" value="1"/>
</dbReference>
<keyword evidence="2" id="KW-0560">Oxidoreductase</keyword>
<accession>A0A542E132</accession>
<organism evidence="5 6">
    <name type="scientific">Lapillicoccus jejuensis</name>
    <dbReference type="NCBI Taxonomy" id="402171"/>
    <lineage>
        <taxon>Bacteria</taxon>
        <taxon>Bacillati</taxon>
        <taxon>Actinomycetota</taxon>
        <taxon>Actinomycetes</taxon>
        <taxon>Micrococcales</taxon>
        <taxon>Intrasporangiaceae</taxon>
        <taxon>Lapillicoccus</taxon>
    </lineage>
</organism>
<protein>
    <submittedName>
        <fullName evidence="5">Isopenicillin N synthase-like dioxygenase</fullName>
    </submittedName>
</protein>
<evidence type="ECO:0000256" key="3">
    <source>
        <dbReference type="ARBA" id="ARBA00023194"/>
    </source>
</evidence>
<dbReference type="EMBL" id="VFMN01000001">
    <property type="protein sequence ID" value="TQJ09053.1"/>
    <property type="molecule type" value="Genomic_DNA"/>
</dbReference>
<dbReference type="NCBIfam" id="NF007695">
    <property type="entry name" value="PRK10376.1"/>
    <property type="match status" value="1"/>
</dbReference>
<dbReference type="InterPro" id="IPR027443">
    <property type="entry name" value="IPNS-like_sf"/>
</dbReference>
<sequence>MSTPPPALPVLDLARVDAGPHSAELFRRDLLTATHEVGFFHLVGHGVPTDVVDGLFTTARRFFDLPQEEKDAIAMTHSPHFRGYTRTGGELTEGRVDWREQIDIAAERPAVRDDGAPAFMRLEGPNQWPASLPELRTVVADWEARCTAVAMRLLRQSALALGGPANLFDTAFAARPSTLIKLVTYPGTAEHDGQGVGAHKDPGVLTLLMVERGKAGLQVRHQDRWLDVPAHPDAFVVNIGELLEFATGGYLTATTHRVVAPPVGQTRMSVPFFFNPALDSVMPTITPPGSAGSEVTQDPANVISGRFGDNLLKARLRAHPDVARRHHADLLEEDGSFPAPRVRSIGPGWRVGSMTDAPTPRTSAPHTATDSVDLAGYRVRRIGYGAMQLPGPGVMGPPKDHDQAIAVLRRAVDAGVNHIDTAQFYGPDVANALIREALHPYPDDLALVSKVGARRDADGAWTPAQRPEQLREDVEANLRALGTDRLAAVNLRLHGGDERMPDQHVDLADQLAEMVALRDEGLIAGIGISTATLAQVQQAVEQAGIVTVQNAYSLVARDDEDVLELCARHGITYAPYFPLGSAFPQMPKVVDAPVVRRIAGDLDATPAQVGLAWLLAHSPVVLLIPGTSSLAHLEENLAVADLQLTPDQVAELDAVAPRP</sequence>
<evidence type="ECO:0000259" key="4">
    <source>
        <dbReference type="PROSITE" id="PS51471"/>
    </source>
</evidence>
<evidence type="ECO:0000256" key="2">
    <source>
        <dbReference type="ARBA" id="ARBA00023002"/>
    </source>
</evidence>
<dbReference type="Gene3D" id="3.20.20.100">
    <property type="entry name" value="NADP-dependent oxidoreductase domain"/>
    <property type="match status" value="1"/>
</dbReference>
<evidence type="ECO:0000313" key="6">
    <source>
        <dbReference type="Proteomes" id="UP000317893"/>
    </source>
</evidence>
<dbReference type="SUPFAM" id="SSF51197">
    <property type="entry name" value="Clavaminate synthase-like"/>
    <property type="match status" value="1"/>
</dbReference>
<dbReference type="InterPro" id="IPR050791">
    <property type="entry name" value="Aldo-Keto_reductase"/>
</dbReference>
<feature type="domain" description="Fe2OG dioxygenase" evidence="4">
    <location>
        <begin position="175"/>
        <end position="276"/>
    </location>
</feature>
<reference evidence="5 6" key="1">
    <citation type="submission" date="2019-06" db="EMBL/GenBank/DDBJ databases">
        <title>Sequencing the genomes of 1000 actinobacteria strains.</title>
        <authorList>
            <person name="Klenk H.-P."/>
        </authorList>
    </citation>
    <scope>NUCLEOTIDE SEQUENCE [LARGE SCALE GENOMIC DNA]</scope>
    <source>
        <strain evidence="5 6">DSM 18607</strain>
    </source>
</reference>
<dbReference type="GO" id="GO:0017000">
    <property type="term" value="P:antibiotic biosynthetic process"/>
    <property type="evidence" value="ECO:0007669"/>
    <property type="project" value="UniProtKB-KW"/>
</dbReference>
<dbReference type="PANTHER" id="PTHR43625">
    <property type="entry name" value="AFLATOXIN B1 ALDEHYDE REDUCTASE"/>
    <property type="match status" value="1"/>
</dbReference>
<dbReference type="Pfam" id="PF03171">
    <property type="entry name" value="2OG-FeII_Oxy"/>
    <property type="match status" value="1"/>
</dbReference>
<gene>
    <name evidence="5" type="ORF">FB458_2157</name>
</gene>
<keyword evidence="6" id="KW-1185">Reference proteome</keyword>
<dbReference type="InterPro" id="IPR005123">
    <property type="entry name" value="Oxoglu/Fe-dep_dioxygenase_dom"/>
</dbReference>
<dbReference type="InterPro" id="IPR036812">
    <property type="entry name" value="NAD(P)_OxRdtase_dom_sf"/>
</dbReference>
<dbReference type="AlphaFoldDB" id="A0A542E132"/>
<keyword evidence="3" id="KW-0045">Antibiotic biosynthesis</keyword>
<dbReference type="Proteomes" id="UP000317893">
    <property type="component" value="Unassembled WGS sequence"/>
</dbReference>